<dbReference type="PANTHER" id="PTHR45694:SF18">
    <property type="entry name" value="GLUTAREDOXIN-1-RELATED"/>
    <property type="match status" value="1"/>
</dbReference>
<evidence type="ECO:0000313" key="5">
    <source>
        <dbReference type="Proteomes" id="UP001140217"/>
    </source>
</evidence>
<dbReference type="Pfam" id="PF00462">
    <property type="entry name" value="Glutaredoxin"/>
    <property type="match status" value="1"/>
</dbReference>
<gene>
    <name evidence="4" type="ORF">H4R18_003236</name>
</gene>
<dbReference type="GO" id="GO:0015038">
    <property type="term" value="F:glutathione disulfide oxidoreductase activity"/>
    <property type="evidence" value="ECO:0007669"/>
    <property type="project" value="TreeGrafter"/>
</dbReference>
<dbReference type="PROSITE" id="PS51354">
    <property type="entry name" value="GLUTAREDOXIN_2"/>
    <property type="match status" value="1"/>
</dbReference>
<dbReference type="Proteomes" id="UP001140217">
    <property type="component" value="Unassembled WGS sequence"/>
</dbReference>
<dbReference type="GO" id="GO:0005737">
    <property type="term" value="C:cytoplasm"/>
    <property type="evidence" value="ECO:0007669"/>
    <property type="project" value="TreeGrafter"/>
</dbReference>
<dbReference type="PANTHER" id="PTHR45694">
    <property type="entry name" value="GLUTAREDOXIN 2"/>
    <property type="match status" value="1"/>
</dbReference>
<sequence>MSVAVLLYRHRLALLALLALGALCVLVVRSPPGPAGASPEPLARATGPPSATPDRQTGPQPWVPPPVPPLAPAAGDAGRSLAEQKVRRFIGRSRVMVFSKTYCPYSRRAKELLAQYRSERGLQFDVLEADLEADPAAVKAALAAISGQSTFPNVFVDGLSVGGSDDLARMHASGELAALFLERRLIA</sequence>
<reference evidence="4" key="1">
    <citation type="submission" date="2022-07" db="EMBL/GenBank/DDBJ databases">
        <title>Phylogenomic reconstructions and comparative analyses of Kickxellomycotina fungi.</title>
        <authorList>
            <person name="Reynolds N.K."/>
            <person name="Stajich J.E."/>
            <person name="Barry K."/>
            <person name="Grigoriev I.V."/>
            <person name="Crous P."/>
            <person name="Smith M.E."/>
        </authorList>
    </citation>
    <scope>NUCLEOTIDE SEQUENCE</scope>
    <source>
        <strain evidence="4">NBRC 105414</strain>
    </source>
</reference>
<dbReference type="PRINTS" id="PR00160">
    <property type="entry name" value="GLUTAREDOXIN"/>
</dbReference>
<comment type="caution">
    <text evidence="4">The sequence shown here is derived from an EMBL/GenBank/DDBJ whole genome shotgun (WGS) entry which is preliminary data.</text>
</comment>
<feature type="chain" id="PRO_5040836735" description="Glutaredoxin domain-containing protein" evidence="2">
    <location>
        <begin position="30"/>
        <end position="187"/>
    </location>
</feature>
<feature type="domain" description="Glutaredoxin" evidence="3">
    <location>
        <begin position="95"/>
        <end position="158"/>
    </location>
</feature>
<dbReference type="InterPro" id="IPR002109">
    <property type="entry name" value="Glutaredoxin"/>
</dbReference>
<dbReference type="InterPro" id="IPR014025">
    <property type="entry name" value="Glutaredoxin_subgr"/>
</dbReference>
<proteinExistence type="predicted"/>
<dbReference type="Gene3D" id="3.40.30.10">
    <property type="entry name" value="Glutaredoxin"/>
    <property type="match status" value="1"/>
</dbReference>
<dbReference type="EMBL" id="JANBUL010000124">
    <property type="protein sequence ID" value="KAJ2780820.1"/>
    <property type="molecule type" value="Genomic_DNA"/>
</dbReference>
<evidence type="ECO:0000313" key="4">
    <source>
        <dbReference type="EMBL" id="KAJ2780820.1"/>
    </source>
</evidence>
<dbReference type="OrthoDB" id="423313at2759"/>
<dbReference type="CDD" id="cd03419">
    <property type="entry name" value="GRX_GRXh_1_2_like"/>
    <property type="match status" value="1"/>
</dbReference>
<dbReference type="InterPro" id="IPR036249">
    <property type="entry name" value="Thioredoxin-like_sf"/>
</dbReference>
<organism evidence="4 5">
    <name type="scientific">Coemansia javaensis</name>
    <dbReference type="NCBI Taxonomy" id="2761396"/>
    <lineage>
        <taxon>Eukaryota</taxon>
        <taxon>Fungi</taxon>
        <taxon>Fungi incertae sedis</taxon>
        <taxon>Zoopagomycota</taxon>
        <taxon>Kickxellomycotina</taxon>
        <taxon>Kickxellomycetes</taxon>
        <taxon>Kickxellales</taxon>
        <taxon>Kickxellaceae</taxon>
        <taxon>Coemansia</taxon>
    </lineage>
</organism>
<evidence type="ECO:0000259" key="3">
    <source>
        <dbReference type="Pfam" id="PF00462"/>
    </source>
</evidence>
<accession>A0A9W8H7J7</accession>
<dbReference type="GO" id="GO:0034599">
    <property type="term" value="P:cellular response to oxidative stress"/>
    <property type="evidence" value="ECO:0007669"/>
    <property type="project" value="TreeGrafter"/>
</dbReference>
<dbReference type="SUPFAM" id="SSF52833">
    <property type="entry name" value="Thioredoxin-like"/>
    <property type="match status" value="1"/>
</dbReference>
<keyword evidence="2" id="KW-0732">Signal</keyword>
<keyword evidence="5" id="KW-1185">Reference proteome</keyword>
<dbReference type="AlphaFoldDB" id="A0A9W8H7J7"/>
<evidence type="ECO:0000256" key="2">
    <source>
        <dbReference type="SAM" id="SignalP"/>
    </source>
</evidence>
<feature type="compositionally biased region" description="Pro residues" evidence="1">
    <location>
        <begin position="61"/>
        <end position="71"/>
    </location>
</feature>
<evidence type="ECO:0000256" key="1">
    <source>
        <dbReference type="SAM" id="MobiDB-lite"/>
    </source>
</evidence>
<feature type="region of interest" description="Disordered" evidence="1">
    <location>
        <begin position="35"/>
        <end position="76"/>
    </location>
</feature>
<feature type="signal peptide" evidence="2">
    <location>
        <begin position="1"/>
        <end position="29"/>
    </location>
</feature>
<name>A0A9W8H7J7_9FUNG</name>
<protein>
    <recommendedName>
        <fullName evidence="3">Glutaredoxin domain-containing protein</fullName>
    </recommendedName>
</protein>